<reference evidence="2" key="1">
    <citation type="submission" date="2013-11" db="EMBL/GenBank/DDBJ databases">
        <title>Genome sequence of the fusiform rust pathogen reveals effectors for host alternation and coevolution with pine.</title>
        <authorList>
            <consortium name="DOE Joint Genome Institute"/>
            <person name="Smith K."/>
            <person name="Pendleton A."/>
            <person name="Kubisiak T."/>
            <person name="Anderson C."/>
            <person name="Salamov A."/>
            <person name="Aerts A."/>
            <person name="Riley R."/>
            <person name="Clum A."/>
            <person name="Lindquist E."/>
            <person name="Ence D."/>
            <person name="Campbell M."/>
            <person name="Kronenberg Z."/>
            <person name="Feau N."/>
            <person name="Dhillon B."/>
            <person name="Hamelin R."/>
            <person name="Burleigh J."/>
            <person name="Smith J."/>
            <person name="Yandell M."/>
            <person name="Nelson C."/>
            <person name="Grigoriev I."/>
            <person name="Davis J."/>
        </authorList>
    </citation>
    <scope>NUCLEOTIDE SEQUENCE</scope>
    <source>
        <strain evidence="2">G11</strain>
    </source>
</reference>
<protein>
    <recommendedName>
        <fullName evidence="1">Tc1-like transposase DDE domain-containing protein</fullName>
    </recommendedName>
</protein>
<dbReference type="Pfam" id="PF13358">
    <property type="entry name" value="DDE_3"/>
    <property type="match status" value="1"/>
</dbReference>
<dbReference type="Gene3D" id="3.30.420.10">
    <property type="entry name" value="Ribonuclease H-like superfamily/Ribonuclease H"/>
    <property type="match status" value="1"/>
</dbReference>
<accession>A0A9P6N6H7</accession>
<dbReference type="InterPro" id="IPR036397">
    <property type="entry name" value="RNaseH_sf"/>
</dbReference>
<evidence type="ECO:0000259" key="1">
    <source>
        <dbReference type="Pfam" id="PF13358"/>
    </source>
</evidence>
<feature type="domain" description="Tc1-like transposase DDE" evidence="1">
    <location>
        <begin position="39"/>
        <end position="154"/>
    </location>
</feature>
<dbReference type="OrthoDB" id="2497579at2759"/>
<dbReference type="GO" id="GO:0003676">
    <property type="term" value="F:nucleic acid binding"/>
    <property type="evidence" value="ECO:0007669"/>
    <property type="project" value="InterPro"/>
</dbReference>
<evidence type="ECO:0000313" key="2">
    <source>
        <dbReference type="EMBL" id="KAG0140531.1"/>
    </source>
</evidence>
<dbReference type="EMBL" id="MU167437">
    <property type="protein sequence ID" value="KAG0140531.1"/>
    <property type="molecule type" value="Genomic_DNA"/>
</dbReference>
<sequence>LCNHLRLTLVQMQGVDPQQSAKDRAAYIAHIAGVPVEYLVFIDESGVTAKDTYRDKSWMPKGTQSKQEVWVHESKHLTFLPAVTEAGMLAGTVYKGAVERVHVEMFLKRNLLPVMNKFSSQHLVLVLDNAKVHHGGVILTICQEAGIQVVYLPAL</sequence>
<name>A0A9P6N6H7_9BASI</name>
<dbReference type="InterPro" id="IPR038717">
    <property type="entry name" value="Tc1-like_DDE_dom"/>
</dbReference>
<evidence type="ECO:0000313" key="3">
    <source>
        <dbReference type="Proteomes" id="UP000886653"/>
    </source>
</evidence>
<proteinExistence type="predicted"/>
<comment type="caution">
    <text evidence="2">The sequence shown here is derived from an EMBL/GenBank/DDBJ whole genome shotgun (WGS) entry which is preliminary data.</text>
</comment>
<feature type="non-terminal residue" evidence="2">
    <location>
        <position position="1"/>
    </location>
</feature>
<dbReference type="AlphaFoldDB" id="A0A9P6N6H7"/>
<gene>
    <name evidence="2" type="ORF">CROQUDRAFT_53111</name>
</gene>
<keyword evidence="3" id="KW-1185">Reference proteome</keyword>
<dbReference type="PANTHER" id="PTHR46564:SF1">
    <property type="entry name" value="TRANSPOSASE"/>
    <property type="match status" value="1"/>
</dbReference>
<dbReference type="Proteomes" id="UP000886653">
    <property type="component" value="Unassembled WGS sequence"/>
</dbReference>
<organism evidence="2 3">
    <name type="scientific">Cronartium quercuum f. sp. fusiforme G11</name>
    <dbReference type="NCBI Taxonomy" id="708437"/>
    <lineage>
        <taxon>Eukaryota</taxon>
        <taxon>Fungi</taxon>
        <taxon>Dikarya</taxon>
        <taxon>Basidiomycota</taxon>
        <taxon>Pucciniomycotina</taxon>
        <taxon>Pucciniomycetes</taxon>
        <taxon>Pucciniales</taxon>
        <taxon>Coleosporiaceae</taxon>
        <taxon>Cronartium</taxon>
    </lineage>
</organism>
<dbReference type="PANTHER" id="PTHR46564">
    <property type="entry name" value="TRANSPOSASE"/>
    <property type="match status" value="1"/>
</dbReference>